<accession>A0A6A6WC16</accession>
<feature type="domain" description="Aminopeptidase P N-terminal" evidence="12">
    <location>
        <begin position="72"/>
        <end position="208"/>
    </location>
</feature>
<dbReference type="PANTHER" id="PTHR43226:SF4">
    <property type="entry name" value="XAA-PRO AMINOPEPTIDASE 3"/>
    <property type="match status" value="1"/>
</dbReference>
<gene>
    <name evidence="13" type="ORF">EJ05DRAFT_474269</name>
</gene>
<comment type="function">
    <text evidence="3">Catalyzes the removal of a penultimate prolyl residue from the N-termini of peptides.</text>
</comment>
<dbReference type="InterPro" id="IPR029149">
    <property type="entry name" value="Creatin/AminoP/Spt16_N"/>
</dbReference>
<dbReference type="CDD" id="cd01087">
    <property type="entry name" value="Prolidase"/>
    <property type="match status" value="1"/>
</dbReference>
<dbReference type="GO" id="GO:0006508">
    <property type="term" value="P:proteolysis"/>
    <property type="evidence" value="ECO:0007669"/>
    <property type="project" value="TreeGrafter"/>
</dbReference>
<dbReference type="InterPro" id="IPR052433">
    <property type="entry name" value="X-Pro_dipept-like"/>
</dbReference>
<dbReference type="GO" id="GO:0070006">
    <property type="term" value="F:metalloaminopeptidase activity"/>
    <property type="evidence" value="ECO:0007669"/>
    <property type="project" value="InterPro"/>
</dbReference>
<dbReference type="GO" id="GO:0005739">
    <property type="term" value="C:mitochondrion"/>
    <property type="evidence" value="ECO:0007669"/>
    <property type="project" value="TreeGrafter"/>
</dbReference>
<name>A0A6A6WC16_9PEZI</name>
<keyword evidence="8" id="KW-0378">Hydrolase</keyword>
<comment type="similarity">
    <text evidence="4">Belongs to the peptidase M24B family.</text>
</comment>
<evidence type="ECO:0000256" key="3">
    <source>
        <dbReference type="ARBA" id="ARBA00002443"/>
    </source>
</evidence>
<dbReference type="SUPFAM" id="SSF55920">
    <property type="entry name" value="Creatinase/aminopeptidase"/>
    <property type="match status" value="1"/>
</dbReference>
<evidence type="ECO:0000256" key="2">
    <source>
        <dbReference type="ARBA" id="ARBA00001936"/>
    </source>
</evidence>
<dbReference type="GO" id="GO:0030145">
    <property type="term" value="F:manganese ion binding"/>
    <property type="evidence" value="ECO:0007669"/>
    <property type="project" value="InterPro"/>
</dbReference>
<dbReference type="InterPro" id="IPR000994">
    <property type="entry name" value="Pept_M24"/>
</dbReference>
<evidence type="ECO:0000256" key="11">
    <source>
        <dbReference type="ARBA" id="ARBA00030849"/>
    </source>
</evidence>
<evidence type="ECO:0000256" key="8">
    <source>
        <dbReference type="ARBA" id="ARBA00022801"/>
    </source>
</evidence>
<keyword evidence="14" id="KW-1185">Reference proteome</keyword>
<proteinExistence type="inferred from homology"/>
<dbReference type="SMART" id="SM01011">
    <property type="entry name" value="AMP_N"/>
    <property type="match status" value="1"/>
</dbReference>
<dbReference type="AlphaFoldDB" id="A0A6A6WC16"/>
<dbReference type="Proteomes" id="UP000799437">
    <property type="component" value="Unassembled WGS sequence"/>
</dbReference>
<dbReference type="Gene3D" id="3.40.350.10">
    <property type="entry name" value="Creatinase/prolidase N-terminal domain"/>
    <property type="match status" value="1"/>
</dbReference>
<dbReference type="InterPro" id="IPR007865">
    <property type="entry name" value="Aminopep_P_N"/>
</dbReference>
<dbReference type="PANTHER" id="PTHR43226">
    <property type="entry name" value="XAA-PRO AMINOPEPTIDASE 3"/>
    <property type="match status" value="1"/>
</dbReference>
<evidence type="ECO:0000256" key="9">
    <source>
        <dbReference type="ARBA" id="ARBA00023049"/>
    </source>
</evidence>
<dbReference type="OrthoDB" id="4215474at2759"/>
<comment type="cofactor">
    <cofactor evidence="2">
        <name>Mn(2+)</name>
        <dbReference type="ChEBI" id="CHEBI:29035"/>
    </cofactor>
</comment>
<evidence type="ECO:0000256" key="10">
    <source>
        <dbReference type="ARBA" id="ARBA00023211"/>
    </source>
</evidence>
<evidence type="ECO:0000313" key="14">
    <source>
        <dbReference type="Proteomes" id="UP000799437"/>
    </source>
</evidence>
<dbReference type="Pfam" id="PF00557">
    <property type="entry name" value="Peptidase_M24"/>
    <property type="match status" value="1"/>
</dbReference>
<dbReference type="EC" id="3.4.11.9" evidence="5"/>
<evidence type="ECO:0000256" key="4">
    <source>
        <dbReference type="ARBA" id="ARBA00008766"/>
    </source>
</evidence>
<keyword evidence="6" id="KW-0645">Protease</keyword>
<dbReference type="GeneID" id="54484629"/>
<evidence type="ECO:0000313" key="13">
    <source>
        <dbReference type="EMBL" id="KAF2760382.1"/>
    </source>
</evidence>
<dbReference type="Gene3D" id="3.90.230.10">
    <property type="entry name" value="Creatinase/methionine aminopeptidase superfamily"/>
    <property type="match status" value="1"/>
</dbReference>
<evidence type="ECO:0000256" key="6">
    <source>
        <dbReference type="ARBA" id="ARBA00022438"/>
    </source>
</evidence>
<keyword evidence="6" id="KW-0031">Aminopeptidase</keyword>
<dbReference type="InterPro" id="IPR036005">
    <property type="entry name" value="Creatinase/aminopeptidase-like"/>
</dbReference>
<dbReference type="RefSeq" id="XP_033602833.1">
    <property type="nucleotide sequence ID" value="XM_033743575.1"/>
</dbReference>
<reference evidence="13" key="1">
    <citation type="journal article" date="2020" name="Stud. Mycol.">
        <title>101 Dothideomycetes genomes: a test case for predicting lifestyles and emergence of pathogens.</title>
        <authorList>
            <person name="Haridas S."/>
            <person name="Albert R."/>
            <person name="Binder M."/>
            <person name="Bloem J."/>
            <person name="Labutti K."/>
            <person name="Salamov A."/>
            <person name="Andreopoulos B."/>
            <person name="Baker S."/>
            <person name="Barry K."/>
            <person name="Bills G."/>
            <person name="Bluhm B."/>
            <person name="Cannon C."/>
            <person name="Castanera R."/>
            <person name="Culley D."/>
            <person name="Daum C."/>
            <person name="Ezra D."/>
            <person name="Gonzalez J."/>
            <person name="Henrissat B."/>
            <person name="Kuo A."/>
            <person name="Liang C."/>
            <person name="Lipzen A."/>
            <person name="Lutzoni F."/>
            <person name="Magnuson J."/>
            <person name="Mondo S."/>
            <person name="Nolan M."/>
            <person name="Ohm R."/>
            <person name="Pangilinan J."/>
            <person name="Park H.-J."/>
            <person name="Ramirez L."/>
            <person name="Alfaro M."/>
            <person name="Sun H."/>
            <person name="Tritt A."/>
            <person name="Yoshinaga Y."/>
            <person name="Zwiers L.-H."/>
            <person name="Turgeon B."/>
            <person name="Goodwin S."/>
            <person name="Spatafora J."/>
            <person name="Crous P."/>
            <person name="Grigoriev I."/>
        </authorList>
    </citation>
    <scope>NUCLEOTIDE SEQUENCE</scope>
    <source>
        <strain evidence="13">CBS 121739</strain>
    </source>
</reference>
<dbReference type="SUPFAM" id="SSF53092">
    <property type="entry name" value="Creatinase/prolidase N-terminal domain"/>
    <property type="match status" value="1"/>
</dbReference>
<comment type="catalytic activity">
    <reaction evidence="1">
        <text>Release of any N-terminal amino acid, including proline, that is linked to proline, even from a dipeptide or tripeptide.</text>
        <dbReference type="EC" id="3.4.11.9"/>
    </reaction>
</comment>
<dbReference type="EMBL" id="ML996568">
    <property type="protein sequence ID" value="KAF2760382.1"/>
    <property type="molecule type" value="Genomic_DNA"/>
</dbReference>
<dbReference type="Pfam" id="PF05195">
    <property type="entry name" value="AMP_N"/>
    <property type="match status" value="1"/>
</dbReference>
<sequence>MRRAALCALGRGFIQPVSRSITRRPNLLPKAVLATNQQRTLTQVSAADLQFGQPLHETHPHLLKPGELTPGITALEYAERRANLARQLPTGSCAVLAASELKFRSGAVFYEFGQDTDFYYLTGFMEPEALAIIEKTGEGDEHTFHLYVRPKDEHAEKWEGFRSGVQAAEDVFNADEAGDITRISKFLPNILRRSTTVYTDLPAPFNPSSPFGKYISGHTKSSSSGLPSLLSELSRSTLKPLRPLLNNLRIIKSPSEIACMRHAGQASGRAFTAAMRQAFKGEKDLWAFLAYKFKTNGCDGEAYVPVVAGGANALSIHYVRNDALLDPKHLVLVDAGGSYGGYITDITRTWPVGGRFSDPQRELYEVVLGVQRTCVSLCRADARLSLDQIHRIAENGLKDALKGLGFEMGSGDGVLNELFPHHLGHYLGLDIHDCPGYTRGKALVEGQVVTVEPGIYVPDDERYPKAFRGIGIRIEDSVAVGEENPVLLTTEAVKEVVDIEALRD</sequence>
<evidence type="ECO:0000256" key="7">
    <source>
        <dbReference type="ARBA" id="ARBA00022723"/>
    </source>
</evidence>
<keyword evidence="10" id="KW-0464">Manganese</keyword>
<evidence type="ECO:0000259" key="12">
    <source>
        <dbReference type="SMART" id="SM01011"/>
    </source>
</evidence>
<protein>
    <recommendedName>
        <fullName evidence="5">Xaa-Pro aminopeptidase</fullName>
        <ecNumber evidence="5">3.4.11.9</ecNumber>
    </recommendedName>
    <alternativeName>
        <fullName evidence="11">Aminoacylproline aminopeptidase</fullName>
    </alternativeName>
</protein>
<evidence type="ECO:0000256" key="1">
    <source>
        <dbReference type="ARBA" id="ARBA00001424"/>
    </source>
</evidence>
<organism evidence="13 14">
    <name type="scientific">Pseudovirgaria hyperparasitica</name>
    <dbReference type="NCBI Taxonomy" id="470096"/>
    <lineage>
        <taxon>Eukaryota</taxon>
        <taxon>Fungi</taxon>
        <taxon>Dikarya</taxon>
        <taxon>Ascomycota</taxon>
        <taxon>Pezizomycotina</taxon>
        <taxon>Dothideomycetes</taxon>
        <taxon>Dothideomycetes incertae sedis</taxon>
        <taxon>Acrospermales</taxon>
        <taxon>Acrospermaceae</taxon>
        <taxon>Pseudovirgaria</taxon>
    </lineage>
</organism>
<keyword evidence="7" id="KW-0479">Metal-binding</keyword>
<keyword evidence="9" id="KW-0482">Metalloprotease</keyword>
<evidence type="ECO:0000256" key="5">
    <source>
        <dbReference type="ARBA" id="ARBA00012574"/>
    </source>
</evidence>